<evidence type="ECO:0000313" key="3">
    <source>
        <dbReference type="Proteomes" id="UP001138768"/>
    </source>
</evidence>
<evidence type="ECO:0000259" key="1">
    <source>
        <dbReference type="PROSITE" id="PS50943"/>
    </source>
</evidence>
<dbReference type="EMBL" id="NRRY01000046">
    <property type="protein sequence ID" value="MBK1620701.1"/>
    <property type="molecule type" value="Genomic_DNA"/>
</dbReference>
<dbReference type="AlphaFoldDB" id="A0A9X1B6A7"/>
<dbReference type="InterPro" id="IPR010982">
    <property type="entry name" value="Lambda_DNA-bd_dom_sf"/>
</dbReference>
<dbReference type="RefSeq" id="WP_200247976.1">
    <property type="nucleotide sequence ID" value="NZ_NRRY01000046.1"/>
</dbReference>
<dbReference type="GO" id="GO:0003677">
    <property type="term" value="F:DNA binding"/>
    <property type="evidence" value="ECO:0007669"/>
    <property type="project" value="InterPro"/>
</dbReference>
<dbReference type="Gene3D" id="1.10.260.40">
    <property type="entry name" value="lambda repressor-like DNA-binding domains"/>
    <property type="match status" value="1"/>
</dbReference>
<protein>
    <recommendedName>
        <fullName evidence="1">HTH cro/C1-type domain-containing protein</fullName>
    </recommendedName>
</protein>
<organism evidence="2 3">
    <name type="scientific">Lamprobacter modestohalophilus</name>
    <dbReference type="NCBI Taxonomy" id="1064514"/>
    <lineage>
        <taxon>Bacteria</taxon>
        <taxon>Pseudomonadati</taxon>
        <taxon>Pseudomonadota</taxon>
        <taxon>Gammaproteobacteria</taxon>
        <taxon>Chromatiales</taxon>
        <taxon>Chromatiaceae</taxon>
        <taxon>Lamprobacter</taxon>
    </lineage>
</organism>
<dbReference type="Pfam" id="PF13560">
    <property type="entry name" value="HTH_31"/>
    <property type="match status" value="1"/>
</dbReference>
<sequence>MPTVLARNVARRRHALGYSQLILAHHAEISQSWISRIESGETPSLGMLSKLARYLKTDVSTLLADPDQRSPRHAR</sequence>
<dbReference type="SMART" id="SM00530">
    <property type="entry name" value="HTH_XRE"/>
    <property type="match status" value="1"/>
</dbReference>
<dbReference type="PROSITE" id="PS50943">
    <property type="entry name" value="HTH_CROC1"/>
    <property type="match status" value="1"/>
</dbReference>
<dbReference type="CDD" id="cd00093">
    <property type="entry name" value="HTH_XRE"/>
    <property type="match status" value="1"/>
</dbReference>
<name>A0A9X1B6A7_9GAMM</name>
<evidence type="ECO:0000313" key="2">
    <source>
        <dbReference type="EMBL" id="MBK1620701.1"/>
    </source>
</evidence>
<dbReference type="InterPro" id="IPR001387">
    <property type="entry name" value="Cro/C1-type_HTH"/>
</dbReference>
<comment type="caution">
    <text evidence="2">The sequence shown here is derived from an EMBL/GenBank/DDBJ whole genome shotgun (WGS) entry which is preliminary data.</text>
</comment>
<gene>
    <name evidence="2" type="ORF">CKO42_20155</name>
</gene>
<keyword evidence="3" id="KW-1185">Reference proteome</keyword>
<dbReference type="SUPFAM" id="SSF47413">
    <property type="entry name" value="lambda repressor-like DNA-binding domains"/>
    <property type="match status" value="1"/>
</dbReference>
<feature type="domain" description="HTH cro/C1-type" evidence="1">
    <location>
        <begin position="9"/>
        <end position="62"/>
    </location>
</feature>
<reference evidence="2 3" key="1">
    <citation type="journal article" date="2020" name="Microorganisms">
        <title>Osmotic Adaptation and Compatible Solute Biosynthesis of Phototrophic Bacteria as Revealed from Genome Analyses.</title>
        <authorList>
            <person name="Imhoff J.F."/>
            <person name="Rahn T."/>
            <person name="Kunzel S."/>
            <person name="Keller A."/>
            <person name="Neulinger S.C."/>
        </authorList>
    </citation>
    <scope>NUCLEOTIDE SEQUENCE [LARGE SCALE GENOMIC DNA]</scope>
    <source>
        <strain evidence="2 3">DSM 25653</strain>
    </source>
</reference>
<proteinExistence type="predicted"/>
<accession>A0A9X1B6A7</accession>
<dbReference type="Proteomes" id="UP001138768">
    <property type="component" value="Unassembled WGS sequence"/>
</dbReference>